<comment type="caution">
    <text evidence="1">The sequence shown here is derived from an EMBL/GenBank/DDBJ whole genome shotgun (WGS) entry which is preliminary data.</text>
</comment>
<dbReference type="Proteomes" id="UP000256328">
    <property type="component" value="Unassembled WGS sequence"/>
</dbReference>
<evidence type="ECO:0000313" key="2">
    <source>
        <dbReference type="Proteomes" id="UP000256328"/>
    </source>
</evidence>
<evidence type="ECO:0000313" key="1">
    <source>
        <dbReference type="EMBL" id="RDW80772.1"/>
    </source>
</evidence>
<organism evidence="1 2">
    <name type="scientific">Coleophoma crateriformis</name>
    <dbReference type="NCBI Taxonomy" id="565419"/>
    <lineage>
        <taxon>Eukaryota</taxon>
        <taxon>Fungi</taxon>
        <taxon>Dikarya</taxon>
        <taxon>Ascomycota</taxon>
        <taxon>Pezizomycotina</taxon>
        <taxon>Leotiomycetes</taxon>
        <taxon>Helotiales</taxon>
        <taxon>Dermateaceae</taxon>
        <taxon>Coleophoma</taxon>
    </lineage>
</organism>
<dbReference type="EMBL" id="PDLN01000007">
    <property type="protein sequence ID" value="RDW80772.1"/>
    <property type="molecule type" value="Genomic_DNA"/>
</dbReference>
<gene>
    <name evidence="1" type="ORF">BP5796_05470</name>
</gene>
<accession>A0A3D8S3A1</accession>
<keyword evidence="2" id="KW-1185">Reference proteome</keyword>
<dbReference type="AlphaFoldDB" id="A0A3D8S3A1"/>
<sequence length="99" mass="10971">MALPVTAILLRPRPSSSGWLAVNANKAIHARRYQDGIRPPKTNGIKPEENTALEIAKAMENLAVCEASGEDRVGKQSTGTYLTELFWITLLWRIPVRSL</sequence>
<proteinExistence type="predicted"/>
<reference evidence="1 2" key="1">
    <citation type="journal article" date="2018" name="IMA Fungus">
        <title>IMA Genome-F 9: Draft genome sequence of Annulohypoxylon stygium, Aspergillus mulundensis, Berkeleyomyces basicola (syn. Thielaviopsis basicola), Ceratocystis smalleyi, two Cercospora beticola strains, Coleophoma cylindrospora, Fusarium fracticaudum, Phialophora cf. hyalina, and Morchella septimelata.</title>
        <authorList>
            <person name="Wingfield B.D."/>
            <person name="Bills G.F."/>
            <person name="Dong Y."/>
            <person name="Huang W."/>
            <person name="Nel W.J."/>
            <person name="Swalarsk-Parry B.S."/>
            <person name="Vaghefi N."/>
            <person name="Wilken P.M."/>
            <person name="An Z."/>
            <person name="de Beer Z.W."/>
            <person name="De Vos L."/>
            <person name="Chen L."/>
            <person name="Duong T.A."/>
            <person name="Gao Y."/>
            <person name="Hammerbacher A."/>
            <person name="Kikkert J.R."/>
            <person name="Li Y."/>
            <person name="Li H."/>
            <person name="Li K."/>
            <person name="Li Q."/>
            <person name="Liu X."/>
            <person name="Ma X."/>
            <person name="Naidoo K."/>
            <person name="Pethybridge S.J."/>
            <person name="Sun J."/>
            <person name="Steenkamp E.T."/>
            <person name="van der Nest M.A."/>
            <person name="van Wyk S."/>
            <person name="Wingfield M.J."/>
            <person name="Xiong C."/>
            <person name="Yue Q."/>
            <person name="Zhang X."/>
        </authorList>
    </citation>
    <scope>NUCLEOTIDE SEQUENCE [LARGE SCALE GENOMIC DNA]</scope>
    <source>
        <strain evidence="1 2">BP5796</strain>
    </source>
</reference>
<protein>
    <submittedName>
        <fullName evidence="1">Uncharacterized protein</fullName>
    </submittedName>
</protein>
<name>A0A3D8S3A1_9HELO</name>